<keyword evidence="9" id="KW-0121">Carboxypeptidase</keyword>
<keyword evidence="4" id="KW-0812">Transmembrane</keyword>
<gene>
    <name evidence="9" type="ORF">C7460_10742</name>
</gene>
<proteinExistence type="predicted"/>
<keyword evidence="9" id="KW-0378">Hydrolase</keyword>
<keyword evidence="9" id="KW-0645">Protease</keyword>
<feature type="signal peptide" evidence="8">
    <location>
        <begin position="1"/>
        <end position="19"/>
    </location>
</feature>
<keyword evidence="2" id="KW-0813">Transport</keyword>
<dbReference type="AlphaFoldDB" id="A0A3D9L3J0"/>
<evidence type="ECO:0000256" key="1">
    <source>
        <dbReference type="ARBA" id="ARBA00004571"/>
    </source>
</evidence>
<dbReference type="Proteomes" id="UP000256779">
    <property type="component" value="Unassembled WGS sequence"/>
</dbReference>
<dbReference type="SUPFAM" id="SSF56935">
    <property type="entry name" value="Porins"/>
    <property type="match status" value="1"/>
</dbReference>
<comment type="subcellular location">
    <subcellularLocation>
        <location evidence="1">Cell outer membrane</location>
        <topology evidence="1">Multi-pass membrane protein</topology>
    </subcellularLocation>
</comment>
<name>A0A3D9L3J0_MARFU</name>
<dbReference type="SUPFAM" id="SSF49464">
    <property type="entry name" value="Carboxypeptidase regulatory domain-like"/>
    <property type="match status" value="1"/>
</dbReference>
<dbReference type="PANTHER" id="PTHR30069:SF29">
    <property type="entry name" value="HEMOGLOBIN AND HEMOGLOBIN-HAPTOGLOBIN-BINDING PROTEIN 1-RELATED"/>
    <property type="match status" value="1"/>
</dbReference>
<dbReference type="Gene3D" id="2.40.170.20">
    <property type="entry name" value="TonB-dependent receptor, beta-barrel domain"/>
    <property type="match status" value="1"/>
</dbReference>
<keyword evidence="10" id="KW-1185">Reference proteome</keyword>
<evidence type="ECO:0000256" key="4">
    <source>
        <dbReference type="ARBA" id="ARBA00022692"/>
    </source>
</evidence>
<dbReference type="RefSeq" id="WP_115867784.1">
    <property type="nucleotide sequence ID" value="NZ_QREG01000007.1"/>
</dbReference>
<dbReference type="InterPro" id="IPR008969">
    <property type="entry name" value="CarboxyPept-like_regulatory"/>
</dbReference>
<keyword evidence="6" id="KW-0472">Membrane</keyword>
<evidence type="ECO:0000256" key="3">
    <source>
        <dbReference type="ARBA" id="ARBA00022452"/>
    </source>
</evidence>
<dbReference type="GO" id="GO:0044718">
    <property type="term" value="P:siderophore transmembrane transport"/>
    <property type="evidence" value="ECO:0007669"/>
    <property type="project" value="TreeGrafter"/>
</dbReference>
<dbReference type="Pfam" id="PF13715">
    <property type="entry name" value="CarbopepD_reg_2"/>
    <property type="match status" value="1"/>
</dbReference>
<dbReference type="Gene3D" id="2.170.130.10">
    <property type="entry name" value="TonB-dependent receptor, plug domain"/>
    <property type="match status" value="1"/>
</dbReference>
<evidence type="ECO:0000256" key="6">
    <source>
        <dbReference type="ARBA" id="ARBA00023136"/>
    </source>
</evidence>
<keyword evidence="3" id="KW-1134">Transmembrane beta strand</keyword>
<comment type="caution">
    <text evidence="9">The sequence shown here is derived from an EMBL/GenBank/DDBJ whole genome shotgun (WGS) entry which is preliminary data.</text>
</comment>
<evidence type="ECO:0000256" key="2">
    <source>
        <dbReference type="ARBA" id="ARBA00022448"/>
    </source>
</evidence>
<feature type="chain" id="PRO_5017560393" evidence="8">
    <location>
        <begin position="20"/>
        <end position="784"/>
    </location>
</feature>
<keyword evidence="7" id="KW-0998">Cell outer membrane</keyword>
<dbReference type="PANTHER" id="PTHR30069">
    <property type="entry name" value="TONB-DEPENDENT OUTER MEMBRANE RECEPTOR"/>
    <property type="match status" value="1"/>
</dbReference>
<evidence type="ECO:0000256" key="7">
    <source>
        <dbReference type="ARBA" id="ARBA00023237"/>
    </source>
</evidence>
<evidence type="ECO:0000313" key="10">
    <source>
        <dbReference type="Proteomes" id="UP000256779"/>
    </source>
</evidence>
<evidence type="ECO:0000313" key="9">
    <source>
        <dbReference type="EMBL" id="RED99760.1"/>
    </source>
</evidence>
<evidence type="ECO:0000256" key="5">
    <source>
        <dbReference type="ARBA" id="ARBA00022729"/>
    </source>
</evidence>
<protein>
    <submittedName>
        <fullName evidence="9">Carboxypeptidase-like protein</fullName>
    </submittedName>
</protein>
<dbReference type="EMBL" id="QREG01000007">
    <property type="protein sequence ID" value="RED99760.1"/>
    <property type="molecule type" value="Genomic_DNA"/>
</dbReference>
<dbReference type="InterPro" id="IPR036942">
    <property type="entry name" value="Beta-barrel_TonB_sf"/>
</dbReference>
<reference evidence="9 10" key="1">
    <citation type="submission" date="2018-07" db="EMBL/GenBank/DDBJ databases">
        <title>Genomic Encyclopedia of Type Strains, Phase IV (KMG-IV): sequencing the most valuable type-strain genomes for metagenomic binning, comparative biology and taxonomic classification.</title>
        <authorList>
            <person name="Goeker M."/>
        </authorList>
    </citation>
    <scope>NUCLEOTIDE SEQUENCE [LARGE SCALE GENOMIC DNA]</scope>
    <source>
        <strain evidence="9 10">DSM 4134</strain>
    </source>
</reference>
<dbReference type="GO" id="GO:0015344">
    <property type="term" value="F:siderophore uptake transmembrane transporter activity"/>
    <property type="evidence" value="ECO:0007669"/>
    <property type="project" value="TreeGrafter"/>
</dbReference>
<sequence>MSKIFSLLFLACLCTSLMGQSLTQTVKGRVIDRDSKMPLVGVTVWIPDTEPITGGVTDVDGIFRIQSVPVGRVNLMVSSVGYEQKSLSGIVVSSGKEVFLELALVESLEKMEAVEVIADKQEAHNKAQNEMATVSAISLSVEETSRYAATFGDPARAAVSQAGVTTGGDDLLNEIVIRGNSPKGILWRLEGVEIPNPNHFTSVGSSAGGISMLSGNVLSNSDFFTGAFPAQYGNATSGIFDLNLRNGNFDKREHAFQAGLLGIAAASEGPLSKSSNASYLVNYRYSTLALFDHIGIDIMGEQEDITFQDLSFKINLPTRKMGVFSLWGLAGANTYGYQADTVNTDDYYFEDEKQALGVAGLTHKVFLGDRTYLESIVSVSANQSKYQEDSMNVFVWYTEDFLQSQCRISSMINHKLSPRNTLRAGAIYSLLGYDMSSTEWSYRNSRYESPLDDSGMNSLVQGYAQWQHRPHPNVTVNMGMHSTYFSLNGNFYLEPRAGWRWQVSPRGTFTGGLGLHSRMETIALYMGRAEQSDGSYVHHNQNLGFTRAAHSVVGFEQTIGNYWRAKAEVYYQYLYDVPIWPKDTATMSEKLTFSAINSYDGYTSQKLSNGGTGRNCGIEFTIERGFRKNYYLMATTSLYESLYTGRDGVERNTIFNGNFIVNALGGREFVFRDGQRVLSINGRLILAGGKRETPIDMNASREAGFTMRDYSRSYEERLPSYFRVDAGVSYKINKPAMASVFSINVQNVLGWENVAYRYYGPRTDKILTAPQLGMFPNLSYKVEF</sequence>
<evidence type="ECO:0000256" key="8">
    <source>
        <dbReference type="SAM" id="SignalP"/>
    </source>
</evidence>
<keyword evidence="5 8" id="KW-0732">Signal</keyword>
<dbReference type="GO" id="GO:0004180">
    <property type="term" value="F:carboxypeptidase activity"/>
    <property type="evidence" value="ECO:0007669"/>
    <property type="project" value="UniProtKB-KW"/>
</dbReference>
<dbReference type="InterPro" id="IPR039426">
    <property type="entry name" value="TonB-dep_rcpt-like"/>
</dbReference>
<dbReference type="InterPro" id="IPR037066">
    <property type="entry name" value="Plug_dom_sf"/>
</dbReference>
<organism evidence="9 10">
    <name type="scientific">Marinoscillum furvescens DSM 4134</name>
    <dbReference type="NCBI Taxonomy" id="1122208"/>
    <lineage>
        <taxon>Bacteria</taxon>
        <taxon>Pseudomonadati</taxon>
        <taxon>Bacteroidota</taxon>
        <taxon>Cytophagia</taxon>
        <taxon>Cytophagales</taxon>
        <taxon>Reichenbachiellaceae</taxon>
        <taxon>Marinoscillum</taxon>
    </lineage>
</organism>
<dbReference type="GO" id="GO:0009279">
    <property type="term" value="C:cell outer membrane"/>
    <property type="evidence" value="ECO:0007669"/>
    <property type="project" value="UniProtKB-SubCell"/>
</dbReference>
<dbReference type="OrthoDB" id="9804995at2"/>
<accession>A0A3D9L3J0</accession>
<dbReference type="Gene3D" id="2.60.40.1120">
    <property type="entry name" value="Carboxypeptidase-like, regulatory domain"/>
    <property type="match status" value="1"/>
</dbReference>